<comment type="caution">
    <text evidence="2">The sequence shown here is derived from an EMBL/GenBank/DDBJ whole genome shotgun (WGS) entry which is preliminary data.</text>
</comment>
<dbReference type="RefSeq" id="WP_310520316.1">
    <property type="nucleotide sequence ID" value="NZ_BAABBS010000002.1"/>
</dbReference>
<accession>A0ABU1FIW6</accession>
<evidence type="ECO:0000313" key="2">
    <source>
        <dbReference type="EMBL" id="MDR5691694.1"/>
    </source>
</evidence>
<evidence type="ECO:0000256" key="1">
    <source>
        <dbReference type="SAM" id="Phobius"/>
    </source>
</evidence>
<proteinExistence type="predicted"/>
<feature type="transmembrane region" description="Helical" evidence="1">
    <location>
        <begin position="27"/>
        <end position="51"/>
    </location>
</feature>
<evidence type="ECO:0000313" key="3">
    <source>
        <dbReference type="Proteomes" id="UP001260072"/>
    </source>
</evidence>
<name>A0ABU1FIW6_9MICO</name>
<dbReference type="EMBL" id="JAVKGS010000002">
    <property type="protein sequence ID" value="MDR5691694.1"/>
    <property type="molecule type" value="Genomic_DNA"/>
</dbReference>
<organism evidence="2 3">
    <name type="scientific">Agromyces indicus</name>
    <dbReference type="NCBI Taxonomy" id="758919"/>
    <lineage>
        <taxon>Bacteria</taxon>
        <taxon>Bacillati</taxon>
        <taxon>Actinomycetota</taxon>
        <taxon>Actinomycetes</taxon>
        <taxon>Micrococcales</taxon>
        <taxon>Microbacteriaceae</taxon>
        <taxon>Agromyces</taxon>
    </lineage>
</organism>
<protein>
    <submittedName>
        <fullName evidence="2">Uncharacterized protein</fullName>
    </submittedName>
</protein>
<reference evidence="3" key="1">
    <citation type="submission" date="2023-07" db="EMBL/GenBank/DDBJ databases">
        <title>Description of three actinobacteria isolated from air of manufacturing shop in a pharmaceutical factory.</title>
        <authorList>
            <person name="Zhang D.-F."/>
        </authorList>
    </citation>
    <scope>NUCLEOTIDE SEQUENCE [LARGE SCALE GENOMIC DNA]</scope>
    <source>
        <strain evidence="3">CCTCC AB 2011122</strain>
    </source>
</reference>
<dbReference type="Proteomes" id="UP001260072">
    <property type="component" value="Unassembled WGS sequence"/>
</dbReference>
<keyword evidence="1" id="KW-0472">Membrane</keyword>
<keyword evidence="1" id="KW-0812">Transmembrane</keyword>
<keyword evidence="1" id="KW-1133">Transmembrane helix</keyword>
<keyword evidence="3" id="KW-1185">Reference proteome</keyword>
<sequence length="120" mass="12733">MDDSHPELDDDGWRDDRPVRTERRRRALRIVVLVALAGMLLPLVLSAYGVARAAAERACAVYALDYSVNASSSVGFDLFAEGGPGWLCFAQVGPGDRGILLGNLGLMPAAPRPAAPGRDA</sequence>
<gene>
    <name evidence="2" type="ORF">RH861_06415</name>
</gene>